<dbReference type="EMBL" id="SRLO01000624">
    <property type="protein sequence ID" value="TNN50292.1"/>
    <property type="molecule type" value="Genomic_DNA"/>
</dbReference>
<protein>
    <submittedName>
        <fullName evidence="1">Uncharacterized protein</fullName>
    </submittedName>
</protein>
<accession>A0A4Z2GCE1</accession>
<dbReference type="AlphaFoldDB" id="A0A4Z2GCE1"/>
<evidence type="ECO:0000313" key="1">
    <source>
        <dbReference type="EMBL" id="TNN50292.1"/>
    </source>
</evidence>
<name>A0A4Z2GCE1_9TELE</name>
<gene>
    <name evidence="1" type="ORF">EYF80_039517</name>
</gene>
<evidence type="ECO:0000313" key="2">
    <source>
        <dbReference type="Proteomes" id="UP000314294"/>
    </source>
</evidence>
<dbReference type="Proteomes" id="UP000314294">
    <property type="component" value="Unassembled WGS sequence"/>
</dbReference>
<organism evidence="1 2">
    <name type="scientific">Liparis tanakae</name>
    <name type="common">Tanaka's snailfish</name>
    <dbReference type="NCBI Taxonomy" id="230148"/>
    <lineage>
        <taxon>Eukaryota</taxon>
        <taxon>Metazoa</taxon>
        <taxon>Chordata</taxon>
        <taxon>Craniata</taxon>
        <taxon>Vertebrata</taxon>
        <taxon>Euteleostomi</taxon>
        <taxon>Actinopterygii</taxon>
        <taxon>Neopterygii</taxon>
        <taxon>Teleostei</taxon>
        <taxon>Neoteleostei</taxon>
        <taxon>Acanthomorphata</taxon>
        <taxon>Eupercaria</taxon>
        <taxon>Perciformes</taxon>
        <taxon>Cottioidei</taxon>
        <taxon>Cottales</taxon>
        <taxon>Liparidae</taxon>
        <taxon>Liparis</taxon>
    </lineage>
</organism>
<comment type="caution">
    <text evidence="1">The sequence shown here is derived from an EMBL/GenBank/DDBJ whole genome shotgun (WGS) entry which is preliminary data.</text>
</comment>
<proteinExistence type="predicted"/>
<sequence length="78" mass="9144">MAYCQLPMETGWNTMEPREGNVWTSLNMAPSQRITLESPMNLTTGLWELLAKIRWALPEISRYSTSVSRNHGWSDWWE</sequence>
<reference evidence="1 2" key="1">
    <citation type="submission" date="2019-03" db="EMBL/GenBank/DDBJ databases">
        <title>First draft genome of Liparis tanakae, snailfish: a comprehensive survey of snailfish specific genes.</title>
        <authorList>
            <person name="Kim W."/>
            <person name="Song I."/>
            <person name="Jeong J.-H."/>
            <person name="Kim D."/>
            <person name="Kim S."/>
            <person name="Ryu S."/>
            <person name="Song J.Y."/>
            <person name="Lee S.K."/>
        </authorList>
    </citation>
    <scope>NUCLEOTIDE SEQUENCE [LARGE SCALE GENOMIC DNA]</scope>
    <source>
        <tissue evidence="1">Muscle</tissue>
    </source>
</reference>
<keyword evidence="2" id="KW-1185">Reference proteome</keyword>